<accession>G4TNI2</accession>
<feature type="compositionally biased region" description="Low complexity" evidence="1">
    <location>
        <begin position="506"/>
        <end position="526"/>
    </location>
</feature>
<evidence type="ECO:0000256" key="2">
    <source>
        <dbReference type="SAM" id="Phobius"/>
    </source>
</evidence>
<feature type="region of interest" description="Disordered" evidence="1">
    <location>
        <begin position="213"/>
        <end position="232"/>
    </location>
</feature>
<feature type="region of interest" description="Disordered" evidence="1">
    <location>
        <begin position="338"/>
        <end position="359"/>
    </location>
</feature>
<name>G4TNI2_SERID</name>
<organism evidence="3 4">
    <name type="scientific">Serendipita indica (strain DSM 11827)</name>
    <name type="common">Root endophyte fungus</name>
    <name type="synonym">Piriformospora indica</name>
    <dbReference type="NCBI Taxonomy" id="1109443"/>
    <lineage>
        <taxon>Eukaryota</taxon>
        <taxon>Fungi</taxon>
        <taxon>Dikarya</taxon>
        <taxon>Basidiomycota</taxon>
        <taxon>Agaricomycotina</taxon>
        <taxon>Agaricomycetes</taxon>
        <taxon>Sebacinales</taxon>
        <taxon>Serendipitaceae</taxon>
        <taxon>Serendipita</taxon>
    </lineage>
</organism>
<feature type="region of interest" description="Disordered" evidence="1">
    <location>
        <begin position="1"/>
        <end position="40"/>
    </location>
</feature>
<keyword evidence="4" id="KW-1185">Reference proteome</keyword>
<dbReference type="EMBL" id="CAFZ01000188">
    <property type="protein sequence ID" value="CCA72881.1"/>
    <property type="molecule type" value="Genomic_DNA"/>
</dbReference>
<keyword evidence="2" id="KW-0812">Transmembrane</keyword>
<proteinExistence type="predicted"/>
<feature type="compositionally biased region" description="Low complexity" evidence="1">
    <location>
        <begin position="7"/>
        <end position="39"/>
    </location>
</feature>
<dbReference type="AlphaFoldDB" id="G4TNI2"/>
<feature type="region of interest" description="Disordered" evidence="1">
    <location>
        <begin position="73"/>
        <end position="102"/>
    </location>
</feature>
<protein>
    <submittedName>
        <fullName evidence="3">Uncharacterized protein</fullName>
    </submittedName>
</protein>
<feature type="transmembrane region" description="Helical" evidence="2">
    <location>
        <begin position="175"/>
        <end position="198"/>
    </location>
</feature>
<dbReference type="HOGENOM" id="CLU_508164_0_0_1"/>
<evidence type="ECO:0000313" key="3">
    <source>
        <dbReference type="EMBL" id="CCA72881.1"/>
    </source>
</evidence>
<dbReference type="eggNOG" id="ENOG502T035">
    <property type="taxonomic scope" value="Eukaryota"/>
</dbReference>
<keyword evidence="2" id="KW-0472">Membrane</keyword>
<feature type="compositionally biased region" description="Low complexity" evidence="1">
    <location>
        <begin position="390"/>
        <end position="408"/>
    </location>
</feature>
<feature type="compositionally biased region" description="Polar residues" evidence="1">
    <location>
        <begin position="488"/>
        <end position="504"/>
    </location>
</feature>
<feature type="compositionally biased region" description="Polar residues" evidence="1">
    <location>
        <begin position="216"/>
        <end position="229"/>
    </location>
</feature>
<reference evidence="3 4" key="1">
    <citation type="journal article" date="2011" name="PLoS Pathog.">
        <title>Endophytic Life Strategies Decoded by Genome and Transcriptome Analyses of the Mutualistic Root Symbiont Piriformospora indica.</title>
        <authorList>
            <person name="Zuccaro A."/>
            <person name="Lahrmann U."/>
            <person name="Guldener U."/>
            <person name="Langen G."/>
            <person name="Pfiffi S."/>
            <person name="Biedenkopf D."/>
            <person name="Wong P."/>
            <person name="Samans B."/>
            <person name="Grimm C."/>
            <person name="Basiewicz M."/>
            <person name="Murat C."/>
            <person name="Martin F."/>
            <person name="Kogel K.H."/>
        </authorList>
    </citation>
    <scope>NUCLEOTIDE SEQUENCE [LARGE SCALE GENOMIC DNA]</scope>
    <source>
        <strain evidence="3 4">DSM 11827</strain>
    </source>
</reference>
<evidence type="ECO:0000313" key="4">
    <source>
        <dbReference type="Proteomes" id="UP000007148"/>
    </source>
</evidence>
<dbReference type="OrthoDB" id="3061923at2759"/>
<keyword evidence="2" id="KW-1133">Transmembrane helix</keyword>
<gene>
    <name evidence="3" type="ORF">PIIN_06818</name>
</gene>
<dbReference type="InParanoid" id="G4TNI2"/>
<evidence type="ECO:0000256" key="1">
    <source>
        <dbReference type="SAM" id="MobiDB-lite"/>
    </source>
</evidence>
<comment type="caution">
    <text evidence="3">The sequence shown here is derived from an EMBL/GenBank/DDBJ whole genome shotgun (WGS) entry which is preliminary data.</text>
</comment>
<sequence>MDQAPILPSSLQSSSSQPFVAEIAPAAESSRTASRPSSSQIYEVRINASTNSFQSRPISELQSSTVLIPSIASTSSAPQEDQTNRENPFPIDHIQAPRPASVSRSILITPDKTILGSLPTDSVSTVVGPLSSSTTGPSLDSLTAHYRALSSTRTGDSTSTSSPSDGDVVSRNPPIIAGIILLGVVFIAAVGSLASWIVRARRRQRNHRLASLGLENESTGNPFDNLQESEASREKLCGERNAFKLPSPGAARTPSFTVQGLGNRSLQEHEGPYPSSFRIANGTGLPFGLRKSRDAAAIPRQNENFGVPRDYVPRFLALEGQGLDHPWMQRPFPLTQEPFPILPTPRTRSPVSALPARRSSKDPIHSTWAISLRSTLSSALEAARQAAGQRTPAATTPSSSAGPSRRSTMPIYNDVFTPMALRPARMSMSRGLPRRDTTEGCELAFASPVRSKTLNSQSTGKFTSTSAALSRRPSAFTRVSRLERSASRRTSNTPEWPTAYSSGLQARPSALSARSRSRSVSGSSVSEMGGEARWRD</sequence>
<feature type="region of interest" description="Disordered" evidence="1">
    <location>
        <begin position="381"/>
        <end position="412"/>
    </location>
</feature>
<feature type="region of interest" description="Disordered" evidence="1">
    <location>
        <begin position="150"/>
        <end position="169"/>
    </location>
</feature>
<dbReference type="Proteomes" id="UP000007148">
    <property type="component" value="Unassembled WGS sequence"/>
</dbReference>
<feature type="region of interest" description="Disordered" evidence="1">
    <location>
        <begin position="475"/>
        <end position="536"/>
    </location>
</feature>